<proteinExistence type="predicted"/>
<reference evidence="1" key="1">
    <citation type="submission" date="2017-05" db="UniProtKB">
        <authorList>
            <consortium name="EnsemblMetazoa"/>
        </authorList>
    </citation>
    <scope>IDENTIFICATION</scope>
</reference>
<dbReference type="EnsemblMetazoa" id="Aqu2.1.26338_001">
    <property type="protein sequence ID" value="Aqu2.1.26338_001"/>
    <property type="gene ID" value="Aqu2.1.26338"/>
</dbReference>
<dbReference type="InParanoid" id="A0A1X7UFV2"/>
<evidence type="ECO:0000313" key="1">
    <source>
        <dbReference type="EnsemblMetazoa" id="Aqu2.1.26338_001"/>
    </source>
</evidence>
<accession>A0A1X7UFV2</accession>
<name>A0A1X7UFV2_AMPQE</name>
<organism evidence="1">
    <name type="scientific">Amphimedon queenslandica</name>
    <name type="common">Sponge</name>
    <dbReference type="NCBI Taxonomy" id="400682"/>
    <lineage>
        <taxon>Eukaryota</taxon>
        <taxon>Metazoa</taxon>
        <taxon>Porifera</taxon>
        <taxon>Demospongiae</taxon>
        <taxon>Heteroscleromorpha</taxon>
        <taxon>Haplosclerida</taxon>
        <taxon>Niphatidae</taxon>
        <taxon>Amphimedon</taxon>
    </lineage>
</organism>
<protein>
    <submittedName>
        <fullName evidence="1">Uncharacterized protein</fullName>
    </submittedName>
</protein>
<sequence length="80" mass="8976">LKYHDNATETIDLNTVKWELTRKNCEAYLPMDSAPPIYPLQEVHKAATVTKYAWSSDHKVKDHQAGLTASYQSIMPGIGS</sequence>
<dbReference type="AlphaFoldDB" id="A0A1X7UFV2"/>